<dbReference type="Proteomes" id="UP000304953">
    <property type="component" value="Unassembled WGS sequence"/>
</dbReference>
<reference evidence="1" key="1">
    <citation type="submission" date="2019-04" db="EMBL/GenBank/DDBJ databases">
        <title>Microbes associate with the intestines of laboratory mice.</title>
        <authorList>
            <person name="Navarre W."/>
            <person name="Wong E."/>
            <person name="Huang K."/>
            <person name="Tropini C."/>
            <person name="Ng K."/>
            <person name="Yu B."/>
        </authorList>
    </citation>
    <scope>NUCLEOTIDE SEQUENCE</scope>
    <source>
        <strain evidence="1">NM01_1-7b</strain>
    </source>
</reference>
<evidence type="ECO:0000313" key="2">
    <source>
        <dbReference type="Proteomes" id="UP000304953"/>
    </source>
</evidence>
<gene>
    <name evidence="1" type="ORF">E5329_24365</name>
</gene>
<organism evidence="1 2">
    <name type="scientific">Petralouisia muris</name>
    <dbReference type="NCBI Taxonomy" id="3032872"/>
    <lineage>
        <taxon>Bacteria</taxon>
        <taxon>Bacillati</taxon>
        <taxon>Bacillota</taxon>
        <taxon>Clostridia</taxon>
        <taxon>Lachnospirales</taxon>
        <taxon>Lachnospiraceae</taxon>
        <taxon>Petralouisia</taxon>
    </lineage>
</organism>
<evidence type="ECO:0000313" key="1">
    <source>
        <dbReference type="EMBL" id="TGY89565.1"/>
    </source>
</evidence>
<sequence>MKSKNIKVVYTNRYSQGAVPKIQMEGKWLEQLGFTIGTPLILEYEKNSIRIRPLTDAELKMQEQQALKAELKHRKAELKKLEDTLSMVAESLSEYSSSSHR</sequence>
<accession>A0AC61RP96</accession>
<protein>
    <submittedName>
        <fullName evidence="1">Type I addiction module toxin, SymE family</fullName>
    </submittedName>
</protein>
<dbReference type="EMBL" id="SRYA01000084">
    <property type="protein sequence ID" value="TGY89565.1"/>
    <property type="molecule type" value="Genomic_DNA"/>
</dbReference>
<name>A0AC61RP96_9FIRM</name>
<keyword evidence="2" id="KW-1185">Reference proteome</keyword>
<comment type="caution">
    <text evidence="1">The sequence shown here is derived from an EMBL/GenBank/DDBJ whole genome shotgun (WGS) entry which is preliminary data.</text>
</comment>
<proteinExistence type="predicted"/>